<evidence type="ECO:0000256" key="1">
    <source>
        <dbReference type="SAM" id="MobiDB-lite"/>
    </source>
</evidence>
<evidence type="ECO:0000313" key="4">
    <source>
        <dbReference type="Proteomes" id="UP001497512"/>
    </source>
</evidence>
<accession>A0ABP0TIL6</accession>
<keyword evidence="2" id="KW-0472">Membrane</keyword>
<proteinExistence type="predicted"/>
<reference evidence="3" key="1">
    <citation type="submission" date="2024-02" db="EMBL/GenBank/DDBJ databases">
        <authorList>
            <consortium name="ELIXIR-Norway"/>
            <consortium name="Elixir Norway"/>
        </authorList>
    </citation>
    <scope>NUCLEOTIDE SEQUENCE</scope>
</reference>
<gene>
    <name evidence="3" type="ORF">CSSPTR1EN2_LOCUS3981</name>
</gene>
<evidence type="ECO:0000256" key="2">
    <source>
        <dbReference type="SAM" id="Phobius"/>
    </source>
</evidence>
<keyword evidence="2" id="KW-0812">Transmembrane</keyword>
<evidence type="ECO:0000313" key="3">
    <source>
        <dbReference type="EMBL" id="CAK9197451.1"/>
    </source>
</evidence>
<keyword evidence="2" id="KW-1133">Transmembrane helix</keyword>
<organism evidence="3 4">
    <name type="scientific">Sphagnum troendelagicum</name>
    <dbReference type="NCBI Taxonomy" id="128251"/>
    <lineage>
        <taxon>Eukaryota</taxon>
        <taxon>Viridiplantae</taxon>
        <taxon>Streptophyta</taxon>
        <taxon>Embryophyta</taxon>
        <taxon>Bryophyta</taxon>
        <taxon>Sphagnophytina</taxon>
        <taxon>Sphagnopsida</taxon>
        <taxon>Sphagnales</taxon>
        <taxon>Sphagnaceae</taxon>
        <taxon>Sphagnum</taxon>
    </lineage>
</organism>
<protein>
    <submittedName>
        <fullName evidence="3">Uncharacterized protein</fullName>
    </submittedName>
</protein>
<feature type="region of interest" description="Disordered" evidence="1">
    <location>
        <begin position="1"/>
        <end position="29"/>
    </location>
</feature>
<keyword evidence="4" id="KW-1185">Reference proteome</keyword>
<feature type="transmembrane region" description="Helical" evidence="2">
    <location>
        <begin position="66"/>
        <end position="87"/>
    </location>
</feature>
<name>A0ABP0TIL6_9BRYO</name>
<sequence length="190" mass="21957">MRRGIGPGCDCCSREAPQPPASSSLEREEERVEFEEKNKKKCLLLLLEHRALICTRRCPRISRLKLGVVVFITIFLVIFLLVLFLFFSHRVSLLVSTPNAQETGASVVFKLYRKNIRHSRGESGSRMEETESSGCHWISKRNRVCLHHNYFLGACEVADKRNSTLTTTTSRWLWEFHPKFFSWILILEAA</sequence>
<dbReference type="Proteomes" id="UP001497512">
    <property type="component" value="Chromosome 11"/>
</dbReference>
<dbReference type="EMBL" id="OZ019903">
    <property type="protein sequence ID" value="CAK9197451.1"/>
    <property type="molecule type" value="Genomic_DNA"/>
</dbReference>